<dbReference type="RefSeq" id="WP_061949085.1">
    <property type="nucleotide sequence ID" value="NZ_LTAO01000023.1"/>
</dbReference>
<comment type="caution">
    <text evidence="1">The sequence shown here is derived from an EMBL/GenBank/DDBJ whole genome shotgun (WGS) entry which is preliminary data.</text>
</comment>
<gene>
    <name evidence="1" type="ORF">AZF04_07020</name>
</gene>
<dbReference type="Pfam" id="PF09148">
    <property type="entry name" value="DUF1934"/>
    <property type="match status" value="1"/>
</dbReference>
<dbReference type="Proteomes" id="UP000075806">
    <property type="component" value="Unassembled WGS sequence"/>
</dbReference>
<name>A0A161PJ32_9BACI</name>
<dbReference type="Gene3D" id="2.40.128.20">
    <property type="match status" value="1"/>
</dbReference>
<organism evidence="1 2">
    <name type="scientific">Alkalihalobacillus trypoxylicola</name>
    <dbReference type="NCBI Taxonomy" id="519424"/>
    <lineage>
        <taxon>Bacteria</taxon>
        <taxon>Bacillati</taxon>
        <taxon>Bacillota</taxon>
        <taxon>Bacilli</taxon>
        <taxon>Bacillales</taxon>
        <taxon>Bacillaceae</taxon>
        <taxon>Alkalihalobacillus</taxon>
    </lineage>
</organism>
<sequence length="146" mass="17421">MDRTVKRPIKLKFQTLIHNGDHRDSYEFTTKGFLYIKGQQQYLHFEESFGHNQKVKTTMKWNGEELTLIRQGSLLMRQVFESGKTTIGRYVTSEVTWETTAETEKVLVQWPSLNRKGRIFLRYRFRMQGQDTGTHEVRLMLEEENE</sequence>
<proteinExistence type="predicted"/>
<reference evidence="1" key="1">
    <citation type="submission" date="2016-02" db="EMBL/GenBank/DDBJ databases">
        <title>Genome sequence of Bacillus trypoxylicola KCTC 13244(T).</title>
        <authorList>
            <person name="Jeong H."/>
            <person name="Park S.-H."/>
            <person name="Choi S.-K."/>
        </authorList>
    </citation>
    <scope>NUCLEOTIDE SEQUENCE [LARGE SCALE GENOMIC DNA]</scope>
    <source>
        <strain evidence="1">KCTC 13244</strain>
    </source>
</reference>
<dbReference type="InterPro" id="IPR015231">
    <property type="entry name" value="DUF1934"/>
</dbReference>
<dbReference type="STRING" id="519424.AZF04_07020"/>
<dbReference type="OrthoDB" id="2352933at2"/>
<evidence type="ECO:0008006" key="3">
    <source>
        <dbReference type="Google" id="ProtNLM"/>
    </source>
</evidence>
<evidence type="ECO:0000313" key="2">
    <source>
        <dbReference type="Proteomes" id="UP000075806"/>
    </source>
</evidence>
<dbReference type="EMBL" id="LTAO01000023">
    <property type="protein sequence ID" value="KYG29271.1"/>
    <property type="molecule type" value="Genomic_DNA"/>
</dbReference>
<accession>A0A161PJ32</accession>
<protein>
    <recommendedName>
        <fullName evidence="3">DUF1934 domain-containing protein</fullName>
    </recommendedName>
</protein>
<keyword evidence="2" id="KW-1185">Reference proteome</keyword>
<evidence type="ECO:0000313" key="1">
    <source>
        <dbReference type="EMBL" id="KYG29271.1"/>
    </source>
</evidence>
<dbReference type="InterPro" id="IPR012674">
    <property type="entry name" value="Calycin"/>
</dbReference>
<dbReference type="SUPFAM" id="SSF50814">
    <property type="entry name" value="Lipocalins"/>
    <property type="match status" value="1"/>
</dbReference>
<dbReference type="AlphaFoldDB" id="A0A161PJ32"/>